<dbReference type="SUPFAM" id="SSF53474">
    <property type="entry name" value="alpha/beta-Hydrolases"/>
    <property type="match status" value="1"/>
</dbReference>
<keyword evidence="3" id="KW-1185">Reference proteome</keyword>
<dbReference type="Proteomes" id="UP000215509">
    <property type="component" value="Unassembled WGS sequence"/>
</dbReference>
<dbReference type="Gene3D" id="3.40.50.1820">
    <property type="entry name" value="alpha/beta hydrolase"/>
    <property type="match status" value="1"/>
</dbReference>
<dbReference type="EMBL" id="NMQW01000037">
    <property type="protein sequence ID" value="OXM83904.1"/>
    <property type="molecule type" value="Genomic_DNA"/>
</dbReference>
<organism evidence="2 3">
    <name type="scientific">Paenibacillus rigui</name>
    <dbReference type="NCBI Taxonomy" id="554312"/>
    <lineage>
        <taxon>Bacteria</taxon>
        <taxon>Bacillati</taxon>
        <taxon>Bacillota</taxon>
        <taxon>Bacilli</taxon>
        <taxon>Bacillales</taxon>
        <taxon>Paenibacillaceae</taxon>
        <taxon>Paenibacillus</taxon>
    </lineage>
</organism>
<dbReference type="InterPro" id="IPR050228">
    <property type="entry name" value="Carboxylesterase_BioH"/>
</dbReference>
<reference evidence="2 3" key="1">
    <citation type="submission" date="2017-07" db="EMBL/GenBank/DDBJ databases">
        <title>Genome sequencing and assembly of Paenibacillus rigui.</title>
        <authorList>
            <person name="Mayilraj S."/>
        </authorList>
    </citation>
    <scope>NUCLEOTIDE SEQUENCE [LARGE SCALE GENOMIC DNA]</scope>
    <source>
        <strain evidence="2 3">JCM 16352</strain>
    </source>
</reference>
<dbReference type="InterPro" id="IPR000073">
    <property type="entry name" value="AB_hydrolase_1"/>
</dbReference>
<protein>
    <submittedName>
        <fullName evidence="2">Alpha/beta hydrolase</fullName>
    </submittedName>
</protein>
<sequence>MRDFTKELPAHTEKYMGENDLFVEIFEGESTSVAVEQRPPLLFIHGAFSGSWMWSKYIPHFIREGWKCYVMNLRSHYKSRLLDMTRITFEDYLEDIKEVIAECGVPPILIGFSMGGILSQKLAETTEVAGLVLIDSVISKEVFDLVPYKELEQLTRELLVPAPAREELSSIDETPAEIAFQKKYLTMESSKAFNAFVFSFESKGISIDSSSISCPCLVIKAVNSDEDDRRGRVTAEQLRGEYKGLWHTTHTGVLVGQRYREAVDTIMDWLNKHSNGHPIES</sequence>
<gene>
    <name evidence="2" type="ORF">CF651_23650</name>
</gene>
<dbReference type="RefSeq" id="WP_094017348.1">
    <property type="nucleotide sequence ID" value="NZ_NMQW01000037.1"/>
</dbReference>
<accession>A0A229UKS4</accession>
<dbReference type="PANTHER" id="PTHR43194">
    <property type="entry name" value="HYDROLASE ALPHA/BETA FOLD FAMILY"/>
    <property type="match status" value="1"/>
</dbReference>
<comment type="caution">
    <text evidence="2">The sequence shown here is derived from an EMBL/GenBank/DDBJ whole genome shotgun (WGS) entry which is preliminary data.</text>
</comment>
<evidence type="ECO:0000313" key="3">
    <source>
        <dbReference type="Proteomes" id="UP000215509"/>
    </source>
</evidence>
<evidence type="ECO:0000313" key="2">
    <source>
        <dbReference type="EMBL" id="OXM83904.1"/>
    </source>
</evidence>
<dbReference type="Pfam" id="PF00561">
    <property type="entry name" value="Abhydrolase_1"/>
    <property type="match status" value="1"/>
</dbReference>
<keyword evidence="2" id="KW-0378">Hydrolase</keyword>
<name>A0A229UKS4_9BACL</name>
<evidence type="ECO:0000259" key="1">
    <source>
        <dbReference type="Pfam" id="PF00561"/>
    </source>
</evidence>
<dbReference type="GO" id="GO:0016787">
    <property type="term" value="F:hydrolase activity"/>
    <property type="evidence" value="ECO:0007669"/>
    <property type="project" value="UniProtKB-KW"/>
</dbReference>
<dbReference type="AlphaFoldDB" id="A0A229UKS4"/>
<dbReference type="OrthoDB" id="9776853at2"/>
<dbReference type="InterPro" id="IPR029058">
    <property type="entry name" value="AB_hydrolase_fold"/>
</dbReference>
<feature type="domain" description="AB hydrolase-1" evidence="1">
    <location>
        <begin position="39"/>
        <end position="138"/>
    </location>
</feature>
<proteinExistence type="predicted"/>
<dbReference type="PANTHER" id="PTHR43194:SF2">
    <property type="entry name" value="PEROXISOMAL MEMBRANE PROTEIN LPX1"/>
    <property type="match status" value="1"/>
</dbReference>